<dbReference type="Proteomes" id="UP000807825">
    <property type="component" value="Unassembled WGS sequence"/>
</dbReference>
<protein>
    <submittedName>
        <fullName evidence="1">Uncharacterized protein</fullName>
    </submittedName>
</protein>
<dbReference type="EMBL" id="JACRDE010000470">
    <property type="protein sequence ID" value="MBI5251384.1"/>
    <property type="molecule type" value="Genomic_DNA"/>
</dbReference>
<dbReference type="AlphaFoldDB" id="A0A9D6Z4U4"/>
<gene>
    <name evidence="1" type="ORF">HY912_17990</name>
</gene>
<evidence type="ECO:0000313" key="2">
    <source>
        <dbReference type="Proteomes" id="UP000807825"/>
    </source>
</evidence>
<proteinExistence type="predicted"/>
<name>A0A9D6Z4U4_9BACT</name>
<comment type="caution">
    <text evidence="1">The sequence shown here is derived from an EMBL/GenBank/DDBJ whole genome shotgun (WGS) entry which is preliminary data.</text>
</comment>
<sequence length="459" mass="51121">MLRKIIGSNCMCLAAVGIFGVLSMFMPSEEPDTAVKKFISAFSAQDAPGLLAMMYPEIVAEKEIKVGDLEQFLTGYHSKSLTLKSFRVDEKLKSEDGSVERFKTTLIFRGPVLAPEYPNPPEFRVELLWIMEDGKWWLERTLSMNHVVEWNKSYPTPAQNEAALRFKTTLEIMDKIGMVGNEDQELMTAPAAGEALQYYQELEKLYSKERGPNGVDPKTEGVQVFLKAASFQRGGFLKYYQGDFPAGPDDKRRPMPWETLNDYVQAAIERAKASEKQGNKKAAESIYKRLIAFGHQILEEPGGVQFILWGTTFQKQAAEELTRVADRSQDREKALALVRSATRRLDLLQTALSCLDDMEDYKALSAATIAASRNGDTVFRPWGISTLAILALKGAPANQTAIKAAGGIVVLNSPAMQKKAEEVLTQLSADPSGKLKSYIEFQKEWVKTHKVFGGLQALK</sequence>
<accession>A0A9D6Z4U4</accession>
<organism evidence="1 2">
    <name type="scientific">Desulfomonile tiedjei</name>
    <dbReference type="NCBI Taxonomy" id="2358"/>
    <lineage>
        <taxon>Bacteria</taxon>
        <taxon>Pseudomonadati</taxon>
        <taxon>Thermodesulfobacteriota</taxon>
        <taxon>Desulfomonilia</taxon>
        <taxon>Desulfomonilales</taxon>
        <taxon>Desulfomonilaceae</taxon>
        <taxon>Desulfomonile</taxon>
    </lineage>
</organism>
<evidence type="ECO:0000313" key="1">
    <source>
        <dbReference type="EMBL" id="MBI5251384.1"/>
    </source>
</evidence>
<reference evidence="1" key="1">
    <citation type="submission" date="2020-07" db="EMBL/GenBank/DDBJ databases">
        <title>Huge and variable diversity of episymbiotic CPR bacteria and DPANN archaea in groundwater ecosystems.</title>
        <authorList>
            <person name="He C.Y."/>
            <person name="Keren R."/>
            <person name="Whittaker M."/>
            <person name="Farag I.F."/>
            <person name="Doudna J."/>
            <person name="Cate J.H.D."/>
            <person name="Banfield J.F."/>
        </authorList>
    </citation>
    <scope>NUCLEOTIDE SEQUENCE</scope>
    <source>
        <strain evidence="1">NC_groundwater_1664_Pr3_B-0.1um_52_9</strain>
    </source>
</reference>